<dbReference type="RefSeq" id="WP_014492598.1">
    <property type="nucleotide sequence ID" value="NZ_BJNK01000063.1"/>
</dbReference>
<protein>
    <submittedName>
        <fullName evidence="2">Membrane protein</fullName>
    </submittedName>
</protein>
<proteinExistence type="predicted"/>
<accession>A0ABV2RP08</accession>
<reference evidence="2 3" key="1">
    <citation type="submission" date="2024-06" db="EMBL/GenBank/DDBJ databases">
        <title>Genomic Encyclopedia of Type Strains, Phase V (KMG-V): Genome sequencing to study the core and pangenomes of soil and plant-associated prokaryotes.</title>
        <authorList>
            <person name="Whitman W."/>
        </authorList>
    </citation>
    <scope>NUCLEOTIDE SEQUENCE [LARGE SCALE GENOMIC DNA]</scope>
    <source>
        <strain evidence="2 3">USDA 160</strain>
    </source>
</reference>
<comment type="caution">
    <text evidence="2">The sequence shown here is derived from an EMBL/GenBank/DDBJ whole genome shotgun (WGS) entry which is preliminary data.</text>
</comment>
<evidence type="ECO:0000256" key="1">
    <source>
        <dbReference type="SAM" id="Phobius"/>
    </source>
</evidence>
<feature type="transmembrane region" description="Helical" evidence="1">
    <location>
        <begin position="52"/>
        <end position="77"/>
    </location>
</feature>
<keyword evidence="1" id="KW-1133">Transmembrane helix</keyword>
<keyword evidence="3" id="KW-1185">Reference proteome</keyword>
<organism evidence="2 3">
    <name type="scientific">Bradyrhizobium japonicum</name>
    <dbReference type="NCBI Taxonomy" id="375"/>
    <lineage>
        <taxon>Bacteria</taxon>
        <taxon>Pseudomonadati</taxon>
        <taxon>Pseudomonadota</taxon>
        <taxon>Alphaproteobacteria</taxon>
        <taxon>Hyphomicrobiales</taxon>
        <taxon>Nitrobacteraceae</taxon>
        <taxon>Bradyrhizobium</taxon>
    </lineage>
</organism>
<keyword evidence="1" id="KW-0472">Membrane</keyword>
<dbReference type="GeneID" id="64072490"/>
<dbReference type="EMBL" id="JBEPTQ010000002">
    <property type="protein sequence ID" value="MET4718639.1"/>
    <property type="molecule type" value="Genomic_DNA"/>
</dbReference>
<dbReference type="Pfam" id="PF04367">
    <property type="entry name" value="DUF502"/>
    <property type="match status" value="1"/>
</dbReference>
<evidence type="ECO:0000313" key="3">
    <source>
        <dbReference type="Proteomes" id="UP001549291"/>
    </source>
</evidence>
<dbReference type="InterPro" id="IPR007462">
    <property type="entry name" value="COV1-like"/>
</dbReference>
<gene>
    <name evidence="2" type="ORF">ABIF63_002745</name>
</gene>
<evidence type="ECO:0000313" key="2">
    <source>
        <dbReference type="EMBL" id="MET4718639.1"/>
    </source>
</evidence>
<keyword evidence="1" id="KW-0812">Transmembrane</keyword>
<dbReference type="Proteomes" id="UP001549291">
    <property type="component" value="Unassembled WGS sequence"/>
</dbReference>
<name>A0ABV2RP08_BRAJP</name>
<sequence length="203" mass="21726">MKQFLKTTIIGGALFLLPVALVLLILGHAMRIAVKAALPVSHLLHFDEVGKIAGVGIVTVLAVVLLVLVSFLAGVVARTRVGANVSAWFENSFLGGMPQYQMVKSMAQGLAQAESASDDFKPVLVRAEGGWQIGYLLETLDNNWMVVFVPQAPTPLAGNVRYYPAELVRPLDITMLQARAIVKNIGIGSAAALQGQDLRRLPA</sequence>